<dbReference type="Pfam" id="PF12762">
    <property type="entry name" value="DDE_Tnp_IS1595"/>
    <property type="match status" value="1"/>
</dbReference>
<dbReference type="HOGENOM" id="CLU_2533505_0_0_1"/>
<organism evidence="2 3">
    <name type="scientific">Anncaliia algerae PRA339</name>
    <dbReference type="NCBI Taxonomy" id="1288291"/>
    <lineage>
        <taxon>Eukaryota</taxon>
        <taxon>Fungi</taxon>
        <taxon>Fungi incertae sedis</taxon>
        <taxon>Microsporidia</taxon>
        <taxon>Tubulinosematoidea</taxon>
        <taxon>Tubulinosematidae</taxon>
        <taxon>Anncaliia</taxon>
    </lineage>
</organism>
<evidence type="ECO:0000259" key="1">
    <source>
        <dbReference type="Pfam" id="PF12762"/>
    </source>
</evidence>
<evidence type="ECO:0000313" key="2">
    <source>
        <dbReference type="EMBL" id="KCZ79421.1"/>
    </source>
</evidence>
<dbReference type="OrthoDB" id="8061556at2759"/>
<dbReference type="PANTHER" id="PTHR47163">
    <property type="entry name" value="DDE_TNP_IS1595 DOMAIN-CONTAINING PROTEIN"/>
    <property type="match status" value="1"/>
</dbReference>
<evidence type="ECO:0000313" key="3">
    <source>
        <dbReference type="Proteomes" id="UP000030655"/>
    </source>
</evidence>
<dbReference type="InterPro" id="IPR024445">
    <property type="entry name" value="Tnp_ISXO2-like"/>
</dbReference>
<dbReference type="AlphaFoldDB" id="A0A059EXG2"/>
<accession>A0A059EXG2</accession>
<dbReference type="PANTHER" id="PTHR47163:SF2">
    <property type="entry name" value="SI:DKEY-17M8.2"/>
    <property type="match status" value="1"/>
</dbReference>
<dbReference type="EMBL" id="KK365279">
    <property type="protein sequence ID" value="KCZ79421.1"/>
    <property type="molecule type" value="Genomic_DNA"/>
</dbReference>
<feature type="domain" description="ISXO2-like transposase" evidence="1">
    <location>
        <begin position="18"/>
        <end position="75"/>
    </location>
</feature>
<dbReference type="Proteomes" id="UP000030655">
    <property type="component" value="Unassembled WGS sequence"/>
</dbReference>
<sequence length="84" mass="10053">VQLDESKFLKLKHNRGFATNNLREKRWVFGAYCMKNKMIYLRMVKNRKQETIFPIIQDLIIPNSIIWTDEFSVYTGGPNYNKTH</sequence>
<reference evidence="3" key="1">
    <citation type="submission" date="2013-02" db="EMBL/GenBank/DDBJ databases">
        <authorList>
            <consortium name="The Broad Institute Genome Sequencing Platform"/>
            <person name="Cuomo C."/>
            <person name="Becnel J."/>
            <person name="Sanscrainte N."/>
            <person name="Walker B."/>
            <person name="Young S.K."/>
            <person name="Zeng Q."/>
            <person name="Gargeya S."/>
            <person name="Fitzgerald M."/>
            <person name="Haas B."/>
            <person name="Abouelleil A."/>
            <person name="Alvarado L."/>
            <person name="Arachchi H.M."/>
            <person name="Berlin A.M."/>
            <person name="Chapman S.B."/>
            <person name="Dewar J."/>
            <person name="Goldberg J."/>
            <person name="Griggs A."/>
            <person name="Gujja S."/>
            <person name="Hansen M."/>
            <person name="Howarth C."/>
            <person name="Imamovic A."/>
            <person name="Larimer J."/>
            <person name="McCowan C."/>
            <person name="Murphy C."/>
            <person name="Neiman D."/>
            <person name="Pearson M."/>
            <person name="Priest M."/>
            <person name="Roberts A."/>
            <person name="Saif S."/>
            <person name="Shea T."/>
            <person name="Sisk P."/>
            <person name="Sykes S."/>
            <person name="Wortman J."/>
            <person name="Nusbaum C."/>
            <person name="Birren B."/>
        </authorList>
    </citation>
    <scope>NUCLEOTIDE SEQUENCE [LARGE SCALE GENOMIC DNA]</scope>
    <source>
        <strain evidence="3">PRA339</strain>
    </source>
</reference>
<reference evidence="2 3" key="2">
    <citation type="submission" date="2014-03" db="EMBL/GenBank/DDBJ databases">
        <title>The Genome Sequence of Anncaliia algerae insect isolate PRA339.</title>
        <authorList>
            <consortium name="The Broad Institute Genome Sequencing Platform"/>
            <consortium name="The Broad Institute Genome Sequencing Center for Infectious Disease"/>
            <person name="Cuomo C."/>
            <person name="Becnel J."/>
            <person name="Sanscrainte N."/>
            <person name="Walker B."/>
            <person name="Young S.K."/>
            <person name="Zeng Q."/>
            <person name="Gargeya S."/>
            <person name="Fitzgerald M."/>
            <person name="Haas B."/>
            <person name="Abouelleil A."/>
            <person name="Alvarado L."/>
            <person name="Arachchi H.M."/>
            <person name="Berlin A.M."/>
            <person name="Chapman S.B."/>
            <person name="Dewar J."/>
            <person name="Goldberg J."/>
            <person name="Griggs A."/>
            <person name="Gujja S."/>
            <person name="Hansen M."/>
            <person name="Howarth C."/>
            <person name="Imamovic A."/>
            <person name="Larimer J."/>
            <person name="McCowan C."/>
            <person name="Murphy C."/>
            <person name="Neiman D."/>
            <person name="Pearson M."/>
            <person name="Priest M."/>
            <person name="Roberts A."/>
            <person name="Saif S."/>
            <person name="Shea T."/>
            <person name="Sisk P."/>
            <person name="Sykes S."/>
            <person name="Wortman J."/>
            <person name="Nusbaum C."/>
            <person name="Birren B."/>
        </authorList>
    </citation>
    <scope>NUCLEOTIDE SEQUENCE [LARGE SCALE GENOMIC DNA]</scope>
    <source>
        <strain evidence="2 3">PRA339</strain>
    </source>
</reference>
<gene>
    <name evidence="2" type="ORF">H312_03187</name>
</gene>
<dbReference type="VEuPathDB" id="MicrosporidiaDB:H312_03187"/>
<feature type="non-terminal residue" evidence="2">
    <location>
        <position position="84"/>
    </location>
</feature>
<name>A0A059EXG2_9MICR</name>
<keyword evidence="3" id="KW-1185">Reference proteome</keyword>
<protein>
    <recommendedName>
        <fullName evidence="1">ISXO2-like transposase domain-containing protein</fullName>
    </recommendedName>
</protein>
<proteinExistence type="predicted"/>
<feature type="non-terminal residue" evidence="2">
    <location>
        <position position="1"/>
    </location>
</feature>
<dbReference type="InterPro" id="IPR053164">
    <property type="entry name" value="IS1016-like_transposase"/>
</dbReference>